<feature type="non-terminal residue" evidence="1">
    <location>
        <position position="286"/>
    </location>
</feature>
<sequence>MSEFKVTIIGGGPGGYETAIRLNQYGIECLLIEEERVGGVCLNRGCIPTKALVKSAELYYEMSSASNYGLPSYKPELDYEQVFNRKNAIVEQLVNGIELIFRKRNIPILKDRAITISLENDKYLIQTAKGEQIETQYVVIATGSLPKSLPNIAIDEVNILSSTGMLNLSTLPESLAIVGGGVIGCEFASIMNSFGVQTSIIEFLPRILPSEDEEISKRLTVALKKAGIKIYTSTAVENIKEIAQRQQLSLSNGSTLTVDKVLLSVGRIPNCNLDWNQMELETEHNA</sequence>
<comment type="caution">
    <text evidence="1">The sequence shown here is derived from an EMBL/GenBank/DDBJ whole genome shotgun (WGS) entry which is preliminary data.</text>
</comment>
<accession>A0AC61QMU8</accession>
<reference evidence="1" key="1">
    <citation type="submission" date="2019-03" db="EMBL/GenBank/DDBJ databases">
        <title>Candidatus Syntrophosphaera thermopropionivorans: a novel player in syntrophic propionate oxidation during anaerobic digestion.</title>
        <authorList>
            <person name="Dyksma S."/>
        </authorList>
    </citation>
    <scope>NUCLEOTIDE SEQUENCE</scope>
    <source>
        <strain evidence="1">W5</strain>
    </source>
</reference>
<dbReference type="EMBL" id="SMOG01000002">
    <property type="protein sequence ID" value="TDF74244.1"/>
    <property type="molecule type" value="Genomic_DNA"/>
</dbReference>
<protein>
    <submittedName>
        <fullName evidence="1">NAD(P)/FAD-dependent oxidoreductase</fullName>
    </submittedName>
</protein>
<name>A0AC61QMU8_9BACT</name>
<organism evidence="1 2">
    <name type="scientific">Candidatus Syntrophosphaera thermopropionivorans</name>
    <dbReference type="NCBI Taxonomy" id="2593015"/>
    <lineage>
        <taxon>Bacteria</taxon>
        <taxon>Pseudomonadati</taxon>
        <taxon>Candidatus Cloacimonadota</taxon>
        <taxon>Candidatus Cloacimonadia</taxon>
        <taxon>Candidatus Cloacimonadales</taxon>
        <taxon>Candidatus Cloacimonadaceae</taxon>
        <taxon>Candidatus Syntrophosphaera</taxon>
    </lineage>
</organism>
<dbReference type="Proteomes" id="UP000294588">
    <property type="component" value="Unassembled WGS sequence"/>
</dbReference>
<proteinExistence type="predicted"/>
<evidence type="ECO:0000313" key="1">
    <source>
        <dbReference type="EMBL" id="TDF74244.1"/>
    </source>
</evidence>
<gene>
    <name evidence="1" type="ORF">E0946_02040</name>
</gene>
<evidence type="ECO:0000313" key="2">
    <source>
        <dbReference type="Proteomes" id="UP000294588"/>
    </source>
</evidence>
<keyword evidence="2" id="KW-1185">Reference proteome</keyword>